<dbReference type="AlphaFoldDB" id="A0A2T6GBD9"/>
<dbReference type="InterPro" id="IPR010265">
    <property type="entry name" value="Phage_lambda_TipM"/>
</dbReference>
<proteinExistence type="predicted"/>
<gene>
    <name evidence="1" type="ORF">C5U62_31890</name>
</gene>
<dbReference type="RefSeq" id="WP_108546502.1">
    <property type="nucleotide sequence ID" value="NZ_PYJM01000013.1"/>
</dbReference>
<organism evidence="1 2">
    <name type="scientific">Pseudomonas protegens</name>
    <dbReference type="NCBI Taxonomy" id="380021"/>
    <lineage>
        <taxon>Bacteria</taxon>
        <taxon>Pseudomonadati</taxon>
        <taxon>Pseudomonadota</taxon>
        <taxon>Gammaproteobacteria</taxon>
        <taxon>Pseudomonadales</taxon>
        <taxon>Pseudomonadaceae</taxon>
        <taxon>Pseudomonas</taxon>
    </lineage>
</organism>
<dbReference type="Pfam" id="PF05939">
    <property type="entry name" value="Phage_min_tail"/>
    <property type="match status" value="1"/>
</dbReference>
<dbReference type="Proteomes" id="UP000244178">
    <property type="component" value="Unassembled WGS sequence"/>
</dbReference>
<sequence length="112" mass="12218">MAIETFTWRVQAQSTGSTSYATRSRKFGSGYEQITSDGPNNVSEEWSVSISGRGALIKEVKAFLDRHGGAKSFLWTPPLGNLGMYRGDAPNLSGSGGDYYTLTATFRQSFHP</sequence>
<comment type="caution">
    <text evidence="1">The sequence shown here is derived from an EMBL/GenBank/DDBJ whole genome shotgun (WGS) entry which is preliminary data.</text>
</comment>
<dbReference type="EMBL" id="PYJM01000013">
    <property type="protein sequence ID" value="PUA41471.1"/>
    <property type="molecule type" value="Genomic_DNA"/>
</dbReference>
<reference evidence="1 2" key="1">
    <citation type="submission" date="2018-03" db="EMBL/GenBank/DDBJ databases">
        <title>Draft genome sequence of the plant growth promoting rhizobacterium Pseudomonas protegens strain BNJ-SS-45 isolated from wheat (Triticum aestivum) rhizosphere.</title>
        <authorList>
            <person name="Bajpai A."/>
            <person name="Shende K."/>
            <person name="Meena N."/>
            <person name="Upadhyayula S.R."/>
            <person name="Suravajhala P."/>
            <person name="Medicherla K.M."/>
            <person name="Johri B.N."/>
        </authorList>
    </citation>
    <scope>NUCLEOTIDE SEQUENCE [LARGE SCALE GENOMIC DNA]</scope>
    <source>
        <strain evidence="1 2">BNJ-SS-45</strain>
    </source>
</reference>
<accession>A0A2T6GBD9</accession>
<name>A0A2T6GBD9_9PSED</name>
<evidence type="ECO:0000313" key="2">
    <source>
        <dbReference type="Proteomes" id="UP000244178"/>
    </source>
</evidence>
<evidence type="ECO:0000313" key="1">
    <source>
        <dbReference type="EMBL" id="PUA41471.1"/>
    </source>
</evidence>
<protein>
    <submittedName>
        <fullName evidence="1">Phage tail protein</fullName>
    </submittedName>
</protein>